<protein>
    <recommendedName>
        <fullName evidence="3">LOB domain-containing protein</fullName>
    </recommendedName>
</protein>
<comment type="similarity">
    <text evidence="1">Belongs to the LOB domain-containing protein family.</text>
</comment>
<sequence>MTIKGGTTQACAACKYQRRKCSRECPLAPYFPSDQPQRFQHAHRLFGVRNILNILKLVTPFQRQDAMTSIIYESDMRKKFPVHGCVGIINLLQSQIEQSQEEIHEIHSKLFFLRQQQQHQQQQQIIATAVAADSNDHNAVLDQFQRVQIDHNNDTTLFFSPQDHHQQQQQQQHQHHNHGDYQEVVDLCYEDQCTAAFDTIVDDRQSFIESKDPCESSAESSMKHGTQNNNMKNEHQY</sequence>
<organism evidence="4 5">
    <name type="scientific">Cannabis sativa</name>
    <name type="common">Hemp</name>
    <name type="synonym">Marijuana</name>
    <dbReference type="NCBI Taxonomy" id="3483"/>
    <lineage>
        <taxon>Eukaryota</taxon>
        <taxon>Viridiplantae</taxon>
        <taxon>Streptophyta</taxon>
        <taxon>Embryophyta</taxon>
        <taxon>Tracheophyta</taxon>
        <taxon>Spermatophyta</taxon>
        <taxon>Magnoliopsida</taxon>
        <taxon>eudicotyledons</taxon>
        <taxon>Gunneridae</taxon>
        <taxon>Pentapetalae</taxon>
        <taxon>rosids</taxon>
        <taxon>fabids</taxon>
        <taxon>Rosales</taxon>
        <taxon>Cannabaceae</taxon>
        <taxon>Cannabis</taxon>
    </lineage>
</organism>
<keyword evidence="5" id="KW-1185">Reference proteome</keyword>
<evidence type="ECO:0000256" key="2">
    <source>
        <dbReference type="SAM" id="MobiDB-lite"/>
    </source>
</evidence>
<evidence type="ECO:0000256" key="1">
    <source>
        <dbReference type="ARBA" id="ARBA00005474"/>
    </source>
</evidence>
<dbReference type="InterPro" id="IPR004883">
    <property type="entry name" value="LOB"/>
</dbReference>
<feature type="compositionally biased region" description="Polar residues" evidence="2">
    <location>
        <begin position="217"/>
        <end position="231"/>
    </location>
</feature>
<dbReference type="EMBL" id="JAATIQ010000579">
    <property type="protein sequence ID" value="KAF4350913.1"/>
    <property type="molecule type" value="Genomic_DNA"/>
</dbReference>
<proteinExistence type="inferred from homology"/>
<evidence type="ECO:0000259" key="3">
    <source>
        <dbReference type="PROSITE" id="PS50891"/>
    </source>
</evidence>
<reference evidence="4 5" key="1">
    <citation type="journal article" date="2020" name="bioRxiv">
        <title>Sequence and annotation of 42 cannabis genomes reveals extensive copy number variation in cannabinoid synthesis and pathogen resistance genes.</title>
        <authorList>
            <person name="Mckernan K.J."/>
            <person name="Helbert Y."/>
            <person name="Kane L.T."/>
            <person name="Ebling H."/>
            <person name="Zhang L."/>
            <person name="Liu B."/>
            <person name="Eaton Z."/>
            <person name="Mclaughlin S."/>
            <person name="Kingan S."/>
            <person name="Baybayan P."/>
            <person name="Concepcion G."/>
            <person name="Jordan M."/>
            <person name="Riva A."/>
            <person name="Barbazuk W."/>
            <person name="Harkins T."/>
        </authorList>
    </citation>
    <scope>NUCLEOTIDE SEQUENCE [LARGE SCALE GENOMIC DNA]</scope>
    <source>
        <strain evidence="5">cv. Jamaican Lion 4</strain>
        <tissue evidence="4">Leaf</tissue>
    </source>
</reference>
<evidence type="ECO:0000313" key="5">
    <source>
        <dbReference type="Proteomes" id="UP000583929"/>
    </source>
</evidence>
<name>A0A7J6DXP5_CANSA</name>
<dbReference type="PANTHER" id="PTHR31301">
    <property type="entry name" value="LOB DOMAIN-CONTAINING PROTEIN 4-RELATED"/>
    <property type="match status" value="1"/>
</dbReference>
<dbReference type="Proteomes" id="UP000583929">
    <property type="component" value="Unassembled WGS sequence"/>
</dbReference>
<feature type="domain" description="LOB" evidence="3">
    <location>
        <begin position="9"/>
        <end position="110"/>
    </location>
</feature>
<gene>
    <name evidence="4" type="ORF">G4B88_029079</name>
</gene>
<dbReference type="PROSITE" id="PS50891">
    <property type="entry name" value="LOB"/>
    <property type="match status" value="1"/>
</dbReference>
<dbReference type="PANTHER" id="PTHR31301:SF21">
    <property type="entry name" value="LOB DOMAIN-CONTAINING PROTEIN 27-RELATED"/>
    <property type="match status" value="1"/>
</dbReference>
<feature type="region of interest" description="Disordered" evidence="2">
    <location>
        <begin position="155"/>
        <end position="178"/>
    </location>
</feature>
<dbReference type="Pfam" id="PF03195">
    <property type="entry name" value="LOB"/>
    <property type="match status" value="1"/>
</dbReference>
<evidence type="ECO:0000313" key="4">
    <source>
        <dbReference type="EMBL" id="KAF4350913.1"/>
    </source>
</evidence>
<feature type="region of interest" description="Disordered" evidence="2">
    <location>
        <begin position="211"/>
        <end position="237"/>
    </location>
</feature>
<dbReference type="AlphaFoldDB" id="A0A7J6DXP5"/>
<accession>A0A7J6DXP5</accession>
<comment type="caution">
    <text evidence="4">The sequence shown here is derived from an EMBL/GenBank/DDBJ whole genome shotgun (WGS) entry which is preliminary data.</text>
</comment>